<name>V6LHJ6_9EUKA</name>
<accession>V6LHJ6</accession>
<protein>
    <submittedName>
        <fullName evidence="1">Uncharacterized protein</fullName>
    </submittedName>
</protein>
<dbReference type="VEuPathDB" id="GiardiaDB:SS50377_21277"/>
<gene>
    <name evidence="1" type="ORF">SS50377_16357</name>
</gene>
<dbReference type="EMBL" id="KI546130">
    <property type="protein sequence ID" value="EST44045.1"/>
    <property type="molecule type" value="Genomic_DNA"/>
</dbReference>
<reference evidence="1" key="1">
    <citation type="journal article" date="2014" name="PLoS Genet.">
        <title>The Genome of Spironucleus salmonicida Highlights a Fish Pathogen Adapted to Fluctuating Environments.</title>
        <authorList>
            <person name="Xu F."/>
            <person name="Jerlstrom-Hultqvist J."/>
            <person name="Einarsson E."/>
            <person name="Astvaldsson A."/>
            <person name="Svard S.G."/>
            <person name="Andersson J.O."/>
        </authorList>
    </citation>
    <scope>NUCLEOTIDE SEQUENCE</scope>
</reference>
<proteinExistence type="predicted"/>
<evidence type="ECO:0000313" key="1">
    <source>
        <dbReference type="EMBL" id="EST44045.1"/>
    </source>
</evidence>
<organism evidence="1">
    <name type="scientific">Spironucleus salmonicida</name>
    <dbReference type="NCBI Taxonomy" id="348837"/>
    <lineage>
        <taxon>Eukaryota</taxon>
        <taxon>Metamonada</taxon>
        <taxon>Diplomonadida</taxon>
        <taxon>Hexamitidae</taxon>
        <taxon>Hexamitinae</taxon>
        <taxon>Spironucleus</taxon>
    </lineage>
</organism>
<dbReference type="AlphaFoldDB" id="V6LHJ6"/>
<sequence>MTQFISIPIISQDQLIVLVVEGISIQDKVKDFTTVLGEQPLKFYIDYYSNWFKDQQLIVKNHVYYKFPNVLPAIDTFNKIDLQLQKLLQIVQFDSINNEYRKLKQLSQLIDQPMYTLYQQIIDRNNLLQFFMKTQMELYLFYDVDLKLFVPRSVSIVQYLMSEQKLRHSFIDQVSSIQFQEQKLISLLETKLLNINEYISCGYDVFKAKLNILLHQE</sequence>